<keyword evidence="2" id="KW-0813">Transport</keyword>
<accession>A0ABQ0NYE5</accession>
<feature type="transmembrane region" description="Helical" evidence="9">
    <location>
        <begin position="37"/>
        <end position="55"/>
    </location>
</feature>
<evidence type="ECO:0000256" key="3">
    <source>
        <dbReference type="ARBA" id="ARBA00022475"/>
    </source>
</evidence>
<evidence type="ECO:0000256" key="2">
    <source>
        <dbReference type="ARBA" id="ARBA00022448"/>
    </source>
</evidence>
<evidence type="ECO:0000313" key="10">
    <source>
        <dbReference type="EMBL" id="GBQ06527.1"/>
    </source>
</evidence>
<comment type="subcellular location">
    <subcellularLocation>
        <location evidence="1 8">Cell membrane</location>
        <topology evidence="1 8">Multi-pass membrane protein</topology>
    </subcellularLocation>
</comment>
<evidence type="ECO:0000256" key="4">
    <source>
        <dbReference type="ARBA" id="ARBA00022692"/>
    </source>
</evidence>
<keyword evidence="4 8" id="KW-0812">Transmembrane</keyword>
<dbReference type="Pfam" id="PF00893">
    <property type="entry name" value="Multi_Drug_Res"/>
    <property type="match status" value="1"/>
</dbReference>
<comment type="similarity">
    <text evidence="7 8">Belongs to the drug/metabolite transporter (DMT) superfamily. Small multidrug resistance (SMR) (TC 2.A.7.1) family.</text>
</comment>
<dbReference type="Gene3D" id="1.10.3730.20">
    <property type="match status" value="1"/>
</dbReference>
<dbReference type="PANTHER" id="PTHR30561:SF1">
    <property type="entry name" value="MULTIDRUG TRANSPORTER EMRE"/>
    <property type="match status" value="1"/>
</dbReference>
<dbReference type="RefSeq" id="WP_018979773.1">
    <property type="nucleotide sequence ID" value="NZ_BAQD01000012.1"/>
</dbReference>
<proteinExistence type="inferred from homology"/>
<evidence type="ECO:0000313" key="11">
    <source>
        <dbReference type="Proteomes" id="UP001062901"/>
    </source>
</evidence>
<evidence type="ECO:0000256" key="7">
    <source>
        <dbReference type="ARBA" id="ARBA00038032"/>
    </source>
</evidence>
<name>A0ABQ0NYE5_9PROT</name>
<dbReference type="EMBL" id="BAQD01000012">
    <property type="protein sequence ID" value="GBQ06527.1"/>
    <property type="molecule type" value="Genomic_DNA"/>
</dbReference>
<evidence type="ECO:0000256" key="6">
    <source>
        <dbReference type="ARBA" id="ARBA00023136"/>
    </source>
</evidence>
<feature type="transmembrane region" description="Helical" evidence="9">
    <location>
        <begin position="62"/>
        <end position="83"/>
    </location>
</feature>
<evidence type="ECO:0000256" key="9">
    <source>
        <dbReference type="SAM" id="Phobius"/>
    </source>
</evidence>
<dbReference type="InterPro" id="IPR045324">
    <property type="entry name" value="Small_multidrug_res"/>
</dbReference>
<protein>
    <submittedName>
        <fullName evidence="10">Quaternary ammonium compound resistance protein</fullName>
    </submittedName>
</protein>
<keyword evidence="3" id="KW-1003">Cell membrane</keyword>
<keyword evidence="5 9" id="KW-1133">Transmembrane helix</keyword>
<comment type="caution">
    <text evidence="10">The sequence shown here is derived from an EMBL/GenBank/DDBJ whole genome shotgun (WGS) entry which is preliminary data.</text>
</comment>
<keyword evidence="11" id="KW-1185">Reference proteome</keyword>
<dbReference type="PANTHER" id="PTHR30561">
    <property type="entry name" value="SMR FAMILY PROTON-DEPENDENT DRUG EFFLUX TRANSPORTER SUGE"/>
    <property type="match status" value="1"/>
</dbReference>
<dbReference type="InterPro" id="IPR037185">
    <property type="entry name" value="EmrE-like"/>
</dbReference>
<gene>
    <name evidence="10" type="ORF">AA15669_0977</name>
</gene>
<sequence length="113" mass="11728">MSAATLSWAFLFVAIVLEVGATSLLNLSDGFRRILPTIGSLALYAGAFYCLSCALRHIPLGIAYAVWCGFGSVCIVAIGVVVFRQSFPLPAYGGIALIVLGTILASLFGGVKG</sequence>
<evidence type="ECO:0000256" key="5">
    <source>
        <dbReference type="ARBA" id="ARBA00022989"/>
    </source>
</evidence>
<feature type="transmembrane region" description="Helical" evidence="9">
    <location>
        <begin position="89"/>
        <end position="111"/>
    </location>
</feature>
<keyword evidence="6 9" id="KW-0472">Membrane</keyword>
<dbReference type="Proteomes" id="UP001062901">
    <property type="component" value="Unassembled WGS sequence"/>
</dbReference>
<dbReference type="InterPro" id="IPR000390">
    <property type="entry name" value="Small_drug/metabolite_transptr"/>
</dbReference>
<evidence type="ECO:0000256" key="1">
    <source>
        <dbReference type="ARBA" id="ARBA00004651"/>
    </source>
</evidence>
<reference evidence="10" key="1">
    <citation type="submission" date="2013-04" db="EMBL/GenBank/DDBJ databases">
        <title>The genome sequencing project of 58 acetic acid bacteria.</title>
        <authorList>
            <person name="Okamoto-Kainuma A."/>
            <person name="Ishikawa M."/>
            <person name="Umino S."/>
            <person name="Koizumi Y."/>
            <person name="Shiwa Y."/>
            <person name="Yoshikawa H."/>
            <person name="Matsutani M."/>
            <person name="Matsushita K."/>
        </authorList>
    </citation>
    <scope>NUCLEOTIDE SEQUENCE</scope>
    <source>
        <strain evidence="10">DSM 15669</strain>
    </source>
</reference>
<dbReference type="SUPFAM" id="SSF103481">
    <property type="entry name" value="Multidrug resistance efflux transporter EmrE"/>
    <property type="match status" value="1"/>
</dbReference>
<organism evidence="10 11">
    <name type="scientific">Saccharibacter floricola DSM 15669</name>
    <dbReference type="NCBI Taxonomy" id="1123227"/>
    <lineage>
        <taxon>Bacteria</taxon>
        <taxon>Pseudomonadati</taxon>
        <taxon>Pseudomonadota</taxon>
        <taxon>Alphaproteobacteria</taxon>
        <taxon>Acetobacterales</taxon>
        <taxon>Acetobacteraceae</taxon>
        <taxon>Saccharibacter</taxon>
    </lineage>
</organism>
<evidence type="ECO:0000256" key="8">
    <source>
        <dbReference type="RuleBase" id="RU003942"/>
    </source>
</evidence>